<dbReference type="GO" id="GO:0009234">
    <property type="term" value="P:menaquinone biosynthetic process"/>
    <property type="evidence" value="ECO:0007669"/>
    <property type="project" value="UniProtKB-UniRule"/>
</dbReference>
<name>A0A532UZB1_UNCL8</name>
<comment type="pathway">
    <text evidence="5">Quinol/quinone metabolism; menaquinone biosynthesis; menaquinol from 1,4-dihydroxy-2-naphthoate: step 2/2.</text>
</comment>
<proteinExistence type="inferred from homology"/>
<evidence type="ECO:0000313" key="6">
    <source>
        <dbReference type="EMBL" id="TKJ40291.1"/>
    </source>
</evidence>
<evidence type="ECO:0000256" key="3">
    <source>
        <dbReference type="ARBA" id="ARBA00022679"/>
    </source>
</evidence>
<dbReference type="InterPro" id="IPR004033">
    <property type="entry name" value="UbiE/COQ5_MeTrFase"/>
</dbReference>
<dbReference type="GO" id="GO:0032259">
    <property type="term" value="P:methylation"/>
    <property type="evidence" value="ECO:0007669"/>
    <property type="project" value="UniProtKB-KW"/>
</dbReference>
<dbReference type="AlphaFoldDB" id="A0A532UZB1"/>
<organism evidence="6 7">
    <name type="scientific">candidate division LCP-89 bacterium B3_LCP</name>
    <dbReference type="NCBI Taxonomy" id="2012998"/>
    <lineage>
        <taxon>Bacteria</taxon>
        <taxon>Pseudomonadati</taxon>
        <taxon>Bacteria division LCP-89</taxon>
    </lineage>
</organism>
<keyword evidence="1 5" id="KW-0474">Menaquinone biosynthesis</keyword>
<comment type="caution">
    <text evidence="6">The sequence shown here is derived from an EMBL/GenBank/DDBJ whole genome shotgun (WGS) entry which is preliminary data.</text>
</comment>
<dbReference type="InterPro" id="IPR023576">
    <property type="entry name" value="UbiE/COQ5_MeTrFase_CS"/>
</dbReference>
<dbReference type="InterPro" id="IPR029063">
    <property type="entry name" value="SAM-dependent_MTases_sf"/>
</dbReference>
<evidence type="ECO:0000256" key="5">
    <source>
        <dbReference type="HAMAP-Rule" id="MF_01813"/>
    </source>
</evidence>
<keyword evidence="2 5" id="KW-0489">Methyltransferase</keyword>
<dbReference type="PANTHER" id="PTHR43591">
    <property type="entry name" value="METHYLTRANSFERASE"/>
    <property type="match status" value="1"/>
</dbReference>
<dbReference type="GO" id="GO:0043770">
    <property type="term" value="F:demethylmenaquinone methyltransferase activity"/>
    <property type="evidence" value="ECO:0007669"/>
    <property type="project" value="UniProtKB-UniRule"/>
</dbReference>
<dbReference type="EMBL" id="NJBN01000005">
    <property type="protein sequence ID" value="TKJ40291.1"/>
    <property type="molecule type" value="Genomic_DNA"/>
</dbReference>
<dbReference type="Pfam" id="PF01209">
    <property type="entry name" value="Ubie_methyltran"/>
    <property type="match status" value="1"/>
</dbReference>
<dbReference type="Proteomes" id="UP000319619">
    <property type="component" value="Unassembled WGS sequence"/>
</dbReference>
<dbReference type="NCBIfam" id="TIGR01934">
    <property type="entry name" value="MenG_MenH_UbiE"/>
    <property type="match status" value="1"/>
</dbReference>
<dbReference type="PANTHER" id="PTHR43591:SF24">
    <property type="entry name" value="2-METHOXY-6-POLYPRENYL-1,4-BENZOQUINOL METHYLASE, MITOCHONDRIAL"/>
    <property type="match status" value="1"/>
</dbReference>
<comment type="similarity">
    <text evidence="5">Belongs to the class I-like SAM-binding methyltransferase superfamily. MenG/UbiE family.</text>
</comment>
<comment type="catalytic activity">
    <reaction evidence="5">
        <text>a 2-demethylmenaquinol + S-adenosyl-L-methionine = a menaquinol + S-adenosyl-L-homocysteine + H(+)</text>
        <dbReference type="Rhea" id="RHEA:42640"/>
        <dbReference type="Rhea" id="RHEA-COMP:9539"/>
        <dbReference type="Rhea" id="RHEA-COMP:9563"/>
        <dbReference type="ChEBI" id="CHEBI:15378"/>
        <dbReference type="ChEBI" id="CHEBI:18151"/>
        <dbReference type="ChEBI" id="CHEBI:55437"/>
        <dbReference type="ChEBI" id="CHEBI:57856"/>
        <dbReference type="ChEBI" id="CHEBI:59789"/>
        <dbReference type="EC" id="2.1.1.163"/>
    </reaction>
</comment>
<gene>
    <name evidence="5" type="primary">menG</name>
    <name evidence="6" type="ORF">CEE37_08165</name>
</gene>
<comment type="function">
    <text evidence="5">Methyltransferase required for the conversion of demethylmenaquinol (DMKH2) to menaquinol (MKH2).</text>
</comment>
<dbReference type="CDD" id="cd02440">
    <property type="entry name" value="AdoMet_MTases"/>
    <property type="match status" value="1"/>
</dbReference>
<accession>A0A532UZB1</accession>
<comment type="caution">
    <text evidence="5">Lacks conserved residue(s) required for the propagation of feature annotation.</text>
</comment>
<keyword evidence="3 5" id="KW-0808">Transferase</keyword>
<evidence type="ECO:0000256" key="2">
    <source>
        <dbReference type="ARBA" id="ARBA00022603"/>
    </source>
</evidence>
<dbReference type="EC" id="2.1.1.163" evidence="5"/>
<dbReference type="HAMAP" id="MF_01813">
    <property type="entry name" value="MenG_UbiE_methyltr"/>
    <property type="match status" value="1"/>
</dbReference>
<protein>
    <recommendedName>
        <fullName evidence="5">Demethylmenaquinone methyltransferase</fullName>
        <ecNumber evidence="5">2.1.1.163</ecNumber>
    </recommendedName>
</protein>
<dbReference type="PROSITE" id="PS51608">
    <property type="entry name" value="SAM_MT_UBIE"/>
    <property type="match status" value="1"/>
</dbReference>
<keyword evidence="4 5" id="KW-0949">S-adenosyl-L-methionine</keyword>
<reference evidence="6 7" key="1">
    <citation type="submission" date="2017-06" db="EMBL/GenBank/DDBJ databases">
        <title>Novel microbial phyla capable of carbon fixation and sulfur reduction in deep-sea sediments.</title>
        <authorList>
            <person name="Huang J."/>
            <person name="Baker B."/>
            <person name="Wang Y."/>
        </authorList>
    </citation>
    <scope>NUCLEOTIDE SEQUENCE [LARGE SCALE GENOMIC DNA]</scope>
    <source>
        <strain evidence="6">B3_LCP</strain>
    </source>
</reference>
<feature type="binding site" evidence="5">
    <location>
        <position position="61"/>
    </location>
    <ligand>
        <name>S-adenosyl-L-methionine</name>
        <dbReference type="ChEBI" id="CHEBI:59789"/>
    </ligand>
</feature>
<dbReference type="UniPathway" id="UPA00079">
    <property type="reaction ID" value="UER00169"/>
</dbReference>
<dbReference type="Gene3D" id="3.40.50.150">
    <property type="entry name" value="Vaccinia Virus protein VP39"/>
    <property type="match status" value="1"/>
</dbReference>
<evidence type="ECO:0000313" key="7">
    <source>
        <dbReference type="Proteomes" id="UP000319619"/>
    </source>
</evidence>
<feature type="binding site" evidence="5">
    <location>
        <position position="81"/>
    </location>
    <ligand>
        <name>S-adenosyl-L-methionine</name>
        <dbReference type="ChEBI" id="CHEBI:59789"/>
    </ligand>
</feature>
<dbReference type="SUPFAM" id="SSF53335">
    <property type="entry name" value="S-adenosyl-L-methionine-dependent methyltransferases"/>
    <property type="match status" value="1"/>
</dbReference>
<dbReference type="PROSITE" id="PS01183">
    <property type="entry name" value="UBIE_1"/>
    <property type="match status" value="1"/>
</dbReference>
<evidence type="ECO:0000256" key="1">
    <source>
        <dbReference type="ARBA" id="ARBA00022428"/>
    </source>
</evidence>
<evidence type="ECO:0000256" key="4">
    <source>
        <dbReference type="ARBA" id="ARBA00022691"/>
    </source>
</evidence>
<sequence length="231" mass="26489">MSALMCPDRHNVVSHFDRIAPVYDHLNSIISWRRDKRWRSDLARWMNPRSGQIFLDISAGTGDMENALKAICPRVEVIGIDPSIPMLELYRKKVNSAKLTKGVAESLPLQSESVDGVICTFGIRNFQDRLLGFKEIHRVLKPGSFWGFLEMSTPHGFIFPHVYSLYFKRIVPLIGRALSSDPHAYQYLRDSVYQFPGLDELEEENARAGFTMKDYRLILRGAVILAIFQKE</sequence>